<sequence>MALFLRSADRRDTTVLTAIYNSNPEFLLHHLGREQVEEAFLASELEEMARAGFSSLLITEGADGPAVAAADVRGGEEAYLSLLILDRAAQGRGLGRRCAALLEDRLRSGGSRRVRIDVVDGHPGSPLPFWLRLGYTGGERVSLTWGGKTSSALVLYKEL</sequence>
<accession>A0A9D2AD45</accession>
<dbReference type="AlphaFoldDB" id="A0A9D2AD45"/>
<feature type="domain" description="N-acetyltransferase" evidence="1">
    <location>
        <begin position="3"/>
        <end position="159"/>
    </location>
</feature>
<evidence type="ECO:0000313" key="2">
    <source>
        <dbReference type="EMBL" id="HIX04540.1"/>
    </source>
</evidence>
<keyword evidence="2" id="KW-0012">Acyltransferase</keyword>
<dbReference type="InterPro" id="IPR016181">
    <property type="entry name" value="Acyl_CoA_acyltransferase"/>
</dbReference>
<dbReference type="EMBL" id="DXFW01000002">
    <property type="protein sequence ID" value="HIX04540.1"/>
    <property type="molecule type" value="Genomic_DNA"/>
</dbReference>
<evidence type="ECO:0000313" key="3">
    <source>
        <dbReference type="Proteomes" id="UP000824193"/>
    </source>
</evidence>
<keyword evidence="2" id="KW-0808">Transferase</keyword>
<dbReference type="InterPro" id="IPR000182">
    <property type="entry name" value="GNAT_dom"/>
</dbReference>
<dbReference type="Proteomes" id="UP000824193">
    <property type="component" value="Unassembled WGS sequence"/>
</dbReference>
<dbReference type="EC" id="2.3.1.-" evidence="2"/>
<organism evidence="2 3">
    <name type="scientific">Candidatus Allofournierella pullicola</name>
    <dbReference type="NCBI Taxonomy" id="2838596"/>
    <lineage>
        <taxon>Bacteria</taxon>
        <taxon>Bacillati</taxon>
        <taxon>Bacillota</taxon>
        <taxon>Clostridia</taxon>
        <taxon>Eubacteriales</taxon>
        <taxon>Oscillospiraceae</taxon>
        <taxon>Allofournierella</taxon>
    </lineage>
</organism>
<reference evidence="2" key="2">
    <citation type="submission" date="2021-04" db="EMBL/GenBank/DDBJ databases">
        <authorList>
            <person name="Gilroy R."/>
        </authorList>
    </citation>
    <scope>NUCLEOTIDE SEQUENCE</scope>
    <source>
        <strain evidence="2">2239</strain>
    </source>
</reference>
<name>A0A9D2AD45_9FIRM</name>
<evidence type="ECO:0000259" key="1">
    <source>
        <dbReference type="PROSITE" id="PS51186"/>
    </source>
</evidence>
<dbReference type="GO" id="GO:0016747">
    <property type="term" value="F:acyltransferase activity, transferring groups other than amino-acyl groups"/>
    <property type="evidence" value="ECO:0007669"/>
    <property type="project" value="InterPro"/>
</dbReference>
<dbReference type="PROSITE" id="PS51186">
    <property type="entry name" value="GNAT"/>
    <property type="match status" value="1"/>
</dbReference>
<protein>
    <submittedName>
        <fullName evidence="2">GNAT family N-acetyltransferase</fullName>
        <ecNumber evidence="2">2.3.1.-</ecNumber>
    </submittedName>
</protein>
<comment type="caution">
    <text evidence="2">The sequence shown here is derived from an EMBL/GenBank/DDBJ whole genome shotgun (WGS) entry which is preliminary data.</text>
</comment>
<dbReference type="Gene3D" id="3.40.630.30">
    <property type="match status" value="1"/>
</dbReference>
<gene>
    <name evidence="2" type="ORF">H9865_00300</name>
</gene>
<dbReference type="SUPFAM" id="SSF55729">
    <property type="entry name" value="Acyl-CoA N-acyltransferases (Nat)"/>
    <property type="match status" value="1"/>
</dbReference>
<dbReference type="CDD" id="cd04301">
    <property type="entry name" value="NAT_SF"/>
    <property type="match status" value="1"/>
</dbReference>
<dbReference type="Pfam" id="PF00583">
    <property type="entry name" value="Acetyltransf_1"/>
    <property type="match status" value="1"/>
</dbReference>
<reference evidence="2" key="1">
    <citation type="journal article" date="2021" name="PeerJ">
        <title>Extensive microbial diversity within the chicken gut microbiome revealed by metagenomics and culture.</title>
        <authorList>
            <person name="Gilroy R."/>
            <person name="Ravi A."/>
            <person name="Getino M."/>
            <person name="Pursley I."/>
            <person name="Horton D.L."/>
            <person name="Alikhan N.F."/>
            <person name="Baker D."/>
            <person name="Gharbi K."/>
            <person name="Hall N."/>
            <person name="Watson M."/>
            <person name="Adriaenssens E.M."/>
            <person name="Foster-Nyarko E."/>
            <person name="Jarju S."/>
            <person name="Secka A."/>
            <person name="Antonio M."/>
            <person name="Oren A."/>
            <person name="Chaudhuri R.R."/>
            <person name="La Ragione R."/>
            <person name="Hildebrand F."/>
            <person name="Pallen M.J."/>
        </authorList>
    </citation>
    <scope>NUCLEOTIDE SEQUENCE</scope>
    <source>
        <strain evidence="2">2239</strain>
    </source>
</reference>
<proteinExistence type="predicted"/>